<feature type="transmembrane region" description="Helical" evidence="1">
    <location>
        <begin position="12"/>
        <end position="33"/>
    </location>
</feature>
<keyword evidence="3" id="KW-1185">Reference proteome</keyword>
<dbReference type="PANTHER" id="PTHR40078:SF1">
    <property type="entry name" value="INTEGRAL MEMBRANE PROTEIN"/>
    <property type="match status" value="1"/>
</dbReference>
<evidence type="ECO:0000256" key="1">
    <source>
        <dbReference type="SAM" id="Phobius"/>
    </source>
</evidence>
<dbReference type="OrthoDB" id="154912at2"/>
<dbReference type="InterPro" id="IPR038750">
    <property type="entry name" value="YczE/YyaS-like"/>
</dbReference>
<evidence type="ECO:0000313" key="3">
    <source>
        <dbReference type="Proteomes" id="UP000255328"/>
    </source>
</evidence>
<dbReference type="AlphaFoldDB" id="A0A377GXW7"/>
<feature type="transmembrane region" description="Helical" evidence="1">
    <location>
        <begin position="77"/>
        <end position="96"/>
    </location>
</feature>
<feature type="transmembrane region" description="Helical" evidence="1">
    <location>
        <begin position="172"/>
        <end position="192"/>
    </location>
</feature>
<reference evidence="2 3" key="1">
    <citation type="submission" date="2018-06" db="EMBL/GenBank/DDBJ databases">
        <authorList>
            <consortium name="Pathogen Informatics"/>
            <person name="Doyle S."/>
        </authorList>
    </citation>
    <scope>NUCLEOTIDE SEQUENCE [LARGE SCALE GENOMIC DNA]</scope>
    <source>
        <strain evidence="2 3">NCTC10723</strain>
    </source>
</reference>
<keyword evidence="1" id="KW-1133">Transmembrane helix</keyword>
<feature type="transmembrane region" description="Helical" evidence="1">
    <location>
        <begin position="102"/>
        <end position="123"/>
    </location>
</feature>
<keyword evidence="1" id="KW-0472">Membrane</keyword>
<proteinExistence type="predicted"/>
<feature type="transmembrane region" description="Helical" evidence="1">
    <location>
        <begin position="144"/>
        <end position="166"/>
    </location>
</feature>
<dbReference type="EMBL" id="UGGU01000003">
    <property type="protein sequence ID" value="STO31775.1"/>
    <property type="molecule type" value="Genomic_DNA"/>
</dbReference>
<organism evidence="2 3">
    <name type="scientific">Fusobacterium necrogenes</name>
    <dbReference type="NCBI Taxonomy" id="858"/>
    <lineage>
        <taxon>Bacteria</taxon>
        <taxon>Fusobacteriati</taxon>
        <taxon>Fusobacteriota</taxon>
        <taxon>Fusobacteriia</taxon>
        <taxon>Fusobacteriales</taxon>
        <taxon>Fusobacteriaceae</taxon>
        <taxon>Fusobacterium</taxon>
    </lineage>
</organism>
<dbReference type="PANTHER" id="PTHR40078">
    <property type="entry name" value="INTEGRAL MEMBRANE PROTEIN-RELATED"/>
    <property type="match status" value="1"/>
</dbReference>
<accession>A0A377GXW7</accession>
<feature type="transmembrane region" description="Helical" evidence="1">
    <location>
        <begin position="45"/>
        <end position="68"/>
    </location>
</feature>
<name>A0A377GXW7_9FUSO</name>
<dbReference type="Pfam" id="PF19700">
    <property type="entry name" value="DUF6198"/>
    <property type="match status" value="1"/>
</dbReference>
<sequence length="220" mass="25006">MKKEAIRYLKLFLGLFICALGCIIILKSNLGLAPWDVLHQGISKITGITIGQASINLGVIIVLIDIFLGQPIGIGTILNFIFIGFFMDLIIFMDFIPMFESWFFKVLELLIGIFLYSYGTYLYMIQGMGCGPRDGFMQILTKKFNKPISIVKNGIEIIAFLIGWLMGGKLGIGTIITALIMGIFLQWIFKFYGMDIKKLHHRNLKEEFLNLNRVMRGFED</sequence>
<evidence type="ECO:0000313" key="2">
    <source>
        <dbReference type="EMBL" id="STO31775.1"/>
    </source>
</evidence>
<dbReference type="Proteomes" id="UP000255328">
    <property type="component" value="Unassembled WGS sequence"/>
</dbReference>
<dbReference type="RefSeq" id="WP_115270390.1">
    <property type="nucleotide sequence ID" value="NZ_CASFEE010000010.1"/>
</dbReference>
<keyword evidence="1" id="KW-0812">Transmembrane</keyword>
<gene>
    <name evidence="2" type="ORF">NCTC10723_01234</name>
</gene>
<protein>
    <submittedName>
        <fullName evidence="2">Uncharacterized BCR, YitT family COG1284</fullName>
    </submittedName>
</protein>